<organism evidence="2 3">
    <name type="scientific">Sus scrofa</name>
    <name type="common">Pig</name>
    <dbReference type="NCBI Taxonomy" id="9823"/>
    <lineage>
        <taxon>Eukaryota</taxon>
        <taxon>Metazoa</taxon>
        <taxon>Chordata</taxon>
        <taxon>Craniata</taxon>
        <taxon>Vertebrata</taxon>
        <taxon>Euteleostomi</taxon>
        <taxon>Mammalia</taxon>
        <taxon>Eutheria</taxon>
        <taxon>Laurasiatheria</taxon>
        <taxon>Artiodactyla</taxon>
        <taxon>Suina</taxon>
        <taxon>Suidae</taxon>
        <taxon>Sus</taxon>
    </lineage>
</organism>
<dbReference type="Ensembl" id="ENSSSCT00015005517.1">
    <property type="protein sequence ID" value="ENSSSCP00015002191.1"/>
    <property type="gene ID" value="ENSSSCG00015004159.1"/>
</dbReference>
<feature type="compositionally biased region" description="Pro residues" evidence="1">
    <location>
        <begin position="42"/>
        <end position="51"/>
    </location>
</feature>
<feature type="region of interest" description="Disordered" evidence="1">
    <location>
        <begin position="1"/>
        <end position="75"/>
    </location>
</feature>
<proteinExistence type="predicted"/>
<sequence length="75" mass="8072">MGLPEERGRSGRGSRAREEAGARSWARSWSPPLATGELSPHPFTPVPPLPPDTFHLLVPLQKGSNRAGSHPGVLR</sequence>
<reference evidence="2" key="1">
    <citation type="submission" date="2025-08" db="UniProtKB">
        <authorList>
            <consortium name="Ensembl"/>
        </authorList>
    </citation>
    <scope>IDENTIFICATION</scope>
</reference>
<evidence type="ECO:0000313" key="2">
    <source>
        <dbReference type="Ensembl" id="ENSSSCP00015002191.1"/>
    </source>
</evidence>
<accession>A0A8D0ME23</accession>
<feature type="compositionally biased region" description="Basic and acidic residues" evidence="1">
    <location>
        <begin position="1"/>
        <end position="21"/>
    </location>
</feature>
<dbReference type="AlphaFoldDB" id="A0A8D0ME23"/>
<evidence type="ECO:0000256" key="1">
    <source>
        <dbReference type="SAM" id="MobiDB-lite"/>
    </source>
</evidence>
<evidence type="ECO:0000313" key="3">
    <source>
        <dbReference type="Proteomes" id="UP000694726"/>
    </source>
</evidence>
<protein>
    <submittedName>
        <fullName evidence="2">Uncharacterized protein</fullName>
    </submittedName>
</protein>
<dbReference type="Proteomes" id="UP000694726">
    <property type="component" value="Unplaced"/>
</dbReference>
<name>A0A8D0ME23_PIG</name>